<comment type="caution">
    <text evidence="2">The sequence shown here is derived from an EMBL/GenBank/DDBJ whole genome shotgun (WGS) entry which is preliminary data.</text>
</comment>
<keyword evidence="3" id="KW-1185">Reference proteome</keyword>
<dbReference type="EMBL" id="ARXV01000009">
    <property type="protein sequence ID" value="KGD64316.1"/>
    <property type="molecule type" value="Genomic_DNA"/>
</dbReference>
<dbReference type="PATRIC" id="fig|1177154.3.peg.2405"/>
<dbReference type="AlphaFoldDB" id="A0A095SI40"/>
<evidence type="ECO:0000256" key="1">
    <source>
        <dbReference type="SAM" id="SignalP"/>
    </source>
</evidence>
<accession>A0A095SI40</accession>
<proteinExistence type="predicted"/>
<organism evidence="2 3">
    <name type="scientific">Alcanivorax nanhaiticus</name>
    <dbReference type="NCBI Taxonomy" id="1177154"/>
    <lineage>
        <taxon>Bacteria</taxon>
        <taxon>Pseudomonadati</taxon>
        <taxon>Pseudomonadota</taxon>
        <taxon>Gammaproteobacteria</taxon>
        <taxon>Oceanospirillales</taxon>
        <taxon>Alcanivoracaceae</taxon>
        <taxon>Alcanivorax</taxon>
    </lineage>
</organism>
<keyword evidence="1" id="KW-0732">Signal</keyword>
<sequence>MSLRLFVTLLVMAPLAIARAGDCYYYWSHQCVEVLDASKRQLRQTVLMSPSINYFNSGAQSCDTAANSRQEPVAAKLLEAFNSTAEKVRACNAPLSQVSLRVFENPQKATWHYNRATRTTDNKSVLTVDNLPFL</sequence>
<evidence type="ECO:0000313" key="2">
    <source>
        <dbReference type="EMBL" id="KGD64316.1"/>
    </source>
</evidence>
<feature type="signal peptide" evidence="1">
    <location>
        <begin position="1"/>
        <end position="20"/>
    </location>
</feature>
<dbReference type="RefSeq" id="WP_035233279.1">
    <property type="nucleotide sequence ID" value="NZ_ARXV01000009.1"/>
</dbReference>
<dbReference type="STRING" id="1177154.Y5S_02371"/>
<gene>
    <name evidence="2" type="ORF">Y5S_02371</name>
</gene>
<reference evidence="2 3" key="1">
    <citation type="submission" date="2012-09" db="EMBL/GenBank/DDBJ databases">
        <title>Genome Sequence of alkane-degrading Bacterium Alcanivorax sp. 19-m-6.</title>
        <authorList>
            <person name="Lai Q."/>
            <person name="Shao Z."/>
        </authorList>
    </citation>
    <scope>NUCLEOTIDE SEQUENCE [LARGE SCALE GENOMIC DNA]</scope>
    <source>
        <strain evidence="2 3">19-m-6</strain>
    </source>
</reference>
<dbReference type="Proteomes" id="UP000029444">
    <property type="component" value="Unassembled WGS sequence"/>
</dbReference>
<protein>
    <submittedName>
        <fullName evidence="2">Uncharacterized protein</fullName>
    </submittedName>
</protein>
<feature type="chain" id="PRO_5001917705" evidence="1">
    <location>
        <begin position="21"/>
        <end position="134"/>
    </location>
</feature>
<evidence type="ECO:0000313" key="3">
    <source>
        <dbReference type="Proteomes" id="UP000029444"/>
    </source>
</evidence>
<name>A0A095SI40_9GAMM</name>
<dbReference type="OrthoDB" id="6078180at2"/>